<feature type="domain" description="Rhodopsin" evidence="7">
    <location>
        <begin position="27"/>
        <end position="236"/>
    </location>
</feature>
<evidence type="ECO:0000256" key="2">
    <source>
        <dbReference type="ARBA" id="ARBA00022692"/>
    </source>
</evidence>
<feature type="transmembrane region" description="Helical" evidence="6">
    <location>
        <begin position="122"/>
        <end position="147"/>
    </location>
</feature>
<dbReference type="Pfam" id="PF20684">
    <property type="entry name" value="Fung_rhodopsin"/>
    <property type="match status" value="1"/>
</dbReference>
<sequence>MALPGATIKSIVVNIILLFVSSTTVALRFAARRKVASPIKWDDWTILFALICMVGGCMSAVWASSTGVQGVLWEEYTYDTWVKYRKVILVNIIISHFVYGVVKISVLLFYRRIFTTSRGFNIFWYALQVANAIFIISDFFVSKAVLFSTNPVSDSWTTPPETYGTHFVINFSAMLTSMSVIDIVLDLGILVLPIPMIWKLHLPQGKRLSIAAIFMSGGFCLVASIFRLYYIQLLVNLSLHMPPRGWSRTPPPSPHDLWGHIEAFASII</sequence>
<dbReference type="AlphaFoldDB" id="A0A6A6X1D5"/>
<feature type="transmembrane region" description="Helical" evidence="6">
    <location>
        <begin position="167"/>
        <end position="198"/>
    </location>
</feature>
<feature type="transmembrane region" description="Helical" evidence="6">
    <location>
        <begin position="210"/>
        <end position="231"/>
    </location>
</feature>
<feature type="transmembrane region" description="Helical" evidence="6">
    <location>
        <begin position="43"/>
        <end position="63"/>
    </location>
</feature>
<accession>A0A6A6X1D5</accession>
<dbReference type="InterPro" id="IPR049326">
    <property type="entry name" value="Rhodopsin_dom_fungi"/>
</dbReference>
<keyword evidence="2 6" id="KW-0812">Transmembrane</keyword>
<organism evidence="8 9">
    <name type="scientific">Melanomma pulvis-pyrius CBS 109.77</name>
    <dbReference type="NCBI Taxonomy" id="1314802"/>
    <lineage>
        <taxon>Eukaryota</taxon>
        <taxon>Fungi</taxon>
        <taxon>Dikarya</taxon>
        <taxon>Ascomycota</taxon>
        <taxon>Pezizomycotina</taxon>
        <taxon>Dothideomycetes</taxon>
        <taxon>Pleosporomycetidae</taxon>
        <taxon>Pleosporales</taxon>
        <taxon>Melanommataceae</taxon>
        <taxon>Melanomma</taxon>
    </lineage>
</organism>
<evidence type="ECO:0000313" key="9">
    <source>
        <dbReference type="Proteomes" id="UP000799757"/>
    </source>
</evidence>
<reference evidence="8" key="1">
    <citation type="journal article" date="2020" name="Stud. Mycol.">
        <title>101 Dothideomycetes genomes: a test case for predicting lifestyles and emergence of pathogens.</title>
        <authorList>
            <person name="Haridas S."/>
            <person name="Albert R."/>
            <person name="Binder M."/>
            <person name="Bloem J."/>
            <person name="Labutti K."/>
            <person name="Salamov A."/>
            <person name="Andreopoulos B."/>
            <person name="Baker S."/>
            <person name="Barry K."/>
            <person name="Bills G."/>
            <person name="Bluhm B."/>
            <person name="Cannon C."/>
            <person name="Castanera R."/>
            <person name="Culley D."/>
            <person name="Daum C."/>
            <person name="Ezra D."/>
            <person name="Gonzalez J."/>
            <person name="Henrissat B."/>
            <person name="Kuo A."/>
            <person name="Liang C."/>
            <person name="Lipzen A."/>
            <person name="Lutzoni F."/>
            <person name="Magnuson J."/>
            <person name="Mondo S."/>
            <person name="Nolan M."/>
            <person name="Ohm R."/>
            <person name="Pangilinan J."/>
            <person name="Park H.-J."/>
            <person name="Ramirez L."/>
            <person name="Alfaro M."/>
            <person name="Sun H."/>
            <person name="Tritt A."/>
            <person name="Yoshinaga Y."/>
            <person name="Zwiers L.-H."/>
            <person name="Turgeon B."/>
            <person name="Goodwin S."/>
            <person name="Spatafora J."/>
            <person name="Crous P."/>
            <person name="Grigoriev I."/>
        </authorList>
    </citation>
    <scope>NUCLEOTIDE SEQUENCE</scope>
    <source>
        <strain evidence="8">CBS 109.77</strain>
    </source>
</reference>
<feature type="transmembrane region" description="Helical" evidence="6">
    <location>
        <begin position="12"/>
        <end position="31"/>
    </location>
</feature>
<keyword evidence="9" id="KW-1185">Reference proteome</keyword>
<evidence type="ECO:0000313" key="8">
    <source>
        <dbReference type="EMBL" id="KAF2789975.1"/>
    </source>
</evidence>
<evidence type="ECO:0000256" key="1">
    <source>
        <dbReference type="ARBA" id="ARBA00004141"/>
    </source>
</evidence>
<evidence type="ECO:0000256" key="5">
    <source>
        <dbReference type="ARBA" id="ARBA00038359"/>
    </source>
</evidence>
<dbReference type="PANTHER" id="PTHR33048">
    <property type="entry name" value="PTH11-LIKE INTEGRAL MEMBRANE PROTEIN (AFU_ORTHOLOGUE AFUA_5G11245)"/>
    <property type="match status" value="1"/>
</dbReference>
<comment type="similarity">
    <text evidence="5">Belongs to the SAT4 family.</text>
</comment>
<dbReference type="OrthoDB" id="5398388at2759"/>
<dbReference type="PANTHER" id="PTHR33048:SF47">
    <property type="entry name" value="INTEGRAL MEMBRANE PROTEIN-RELATED"/>
    <property type="match status" value="1"/>
</dbReference>
<gene>
    <name evidence="8" type="ORF">K505DRAFT_252205</name>
</gene>
<evidence type="ECO:0000259" key="7">
    <source>
        <dbReference type="Pfam" id="PF20684"/>
    </source>
</evidence>
<feature type="transmembrane region" description="Helical" evidence="6">
    <location>
        <begin position="88"/>
        <end position="110"/>
    </location>
</feature>
<dbReference type="EMBL" id="MU002101">
    <property type="protein sequence ID" value="KAF2789975.1"/>
    <property type="molecule type" value="Genomic_DNA"/>
</dbReference>
<feature type="non-terminal residue" evidence="8">
    <location>
        <position position="268"/>
    </location>
</feature>
<dbReference type="Proteomes" id="UP000799757">
    <property type="component" value="Unassembled WGS sequence"/>
</dbReference>
<keyword evidence="4 6" id="KW-0472">Membrane</keyword>
<comment type="subcellular location">
    <subcellularLocation>
        <location evidence="1">Membrane</location>
        <topology evidence="1">Multi-pass membrane protein</topology>
    </subcellularLocation>
</comment>
<evidence type="ECO:0000256" key="4">
    <source>
        <dbReference type="ARBA" id="ARBA00023136"/>
    </source>
</evidence>
<dbReference type="InterPro" id="IPR052337">
    <property type="entry name" value="SAT4-like"/>
</dbReference>
<evidence type="ECO:0000256" key="3">
    <source>
        <dbReference type="ARBA" id="ARBA00022989"/>
    </source>
</evidence>
<evidence type="ECO:0000256" key="6">
    <source>
        <dbReference type="SAM" id="Phobius"/>
    </source>
</evidence>
<proteinExistence type="inferred from homology"/>
<name>A0A6A6X1D5_9PLEO</name>
<dbReference type="GO" id="GO:0016020">
    <property type="term" value="C:membrane"/>
    <property type="evidence" value="ECO:0007669"/>
    <property type="project" value="UniProtKB-SubCell"/>
</dbReference>
<keyword evidence="3 6" id="KW-1133">Transmembrane helix</keyword>
<protein>
    <recommendedName>
        <fullName evidence="7">Rhodopsin domain-containing protein</fullName>
    </recommendedName>
</protein>